<dbReference type="InterPro" id="IPR011576">
    <property type="entry name" value="Pyridox_Oxase_N"/>
</dbReference>
<dbReference type="PANTHER" id="PTHR10851">
    <property type="entry name" value="PYRIDOXINE-5-PHOSPHATE OXIDASE"/>
    <property type="match status" value="1"/>
</dbReference>
<evidence type="ECO:0000256" key="7">
    <source>
        <dbReference type="SAM" id="MobiDB-lite"/>
    </source>
</evidence>
<dbReference type="EMBL" id="CP023445">
    <property type="protein sequence ID" value="ATE54753.1"/>
    <property type="molecule type" value="Genomic_DNA"/>
</dbReference>
<evidence type="ECO:0000259" key="9">
    <source>
        <dbReference type="Pfam" id="PF10590"/>
    </source>
</evidence>
<evidence type="ECO:0000259" key="8">
    <source>
        <dbReference type="Pfam" id="PF01243"/>
    </source>
</evidence>
<dbReference type="Pfam" id="PF01243">
    <property type="entry name" value="PNPOx_N"/>
    <property type="match status" value="1"/>
</dbReference>
<evidence type="ECO:0000256" key="2">
    <source>
        <dbReference type="ARBA" id="ARBA00022630"/>
    </source>
</evidence>
<feature type="binding site" evidence="6">
    <location>
        <position position="91"/>
    </location>
    <ligand>
        <name>FMN</name>
        <dbReference type="ChEBI" id="CHEBI:58210"/>
    </ligand>
</feature>
<dbReference type="AlphaFoldDB" id="A0A290Z709"/>
<feature type="region of interest" description="Disordered" evidence="7">
    <location>
        <begin position="1"/>
        <end position="31"/>
    </location>
</feature>
<name>A0A290Z709_9PSEU</name>
<evidence type="ECO:0000256" key="4">
    <source>
        <dbReference type="ARBA" id="ARBA00023002"/>
    </source>
</evidence>
<dbReference type="GO" id="GO:0010181">
    <property type="term" value="F:FMN binding"/>
    <property type="evidence" value="ECO:0007669"/>
    <property type="project" value="UniProtKB-UniRule"/>
</dbReference>
<evidence type="ECO:0000256" key="3">
    <source>
        <dbReference type="ARBA" id="ARBA00022643"/>
    </source>
</evidence>
<dbReference type="NCBIfam" id="NF004231">
    <property type="entry name" value="PRK05679.1"/>
    <property type="match status" value="1"/>
</dbReference>
<evidence type="ECO:0000313" key="11">
    <source>
        <dbReference type="Proteomes" id="UP000218505"/>
    </source>
</evidence>
<dbReference type="InterPro" id="IPR019576">
    <property type="entry name" value="Pyridoxamine_oxidase_dimer_C"/>
</dbReference>
<dbReference type="Gene3D" id="2.30.110.10">
    <property type="entry name" value="Electron Transport, Fmn-binding Protein, Chain A"/>
    <property type="match status" value="1"/>
</dbReference>
<organism evidence="10 11">
    <name type="scientific">Actinosynnema pretiosum</name>
    <dbReference type="NCBI Taxonomy" id="42197"/>
    <lineage>
        <taxon>Bacteria</taxon>
        <taxon>Bacillati</taxon>
        <taxon>Actinomycetota</taxon>
        <taxon>Actinomycetes</taxon>
        <taxon>Pseudonocardiales</taxon>
        <taxon>Pseudonocardiaceae</taxon>
        <taxon>Actinosynnema</taxon>
    </lineage>
</organism>
<feature type="binding site" evidence="6">
    <location>
        <position position="192"/>
    </location>
    <ligand>
        <name>FMN</name>
        <dbReference type="ChEBI" id="CHEBI:58210"/>
    </ligand>
</feature>
<dbReference type="GO" id="GO:0004733">
    <property type="term" value="F:pyridoxamine phosphate oxidase activity"/>
    <property type="evidence" value="ECO:0007669"/>
    <property type="project" value="UniProtKB-UniRule"/>
</dbReference>
<dbReference type="SUPFAM" id="SSF50475">
    <property type="entry name" value="FMN-binding split barrel"/>
    <property type="match status" value="1"/>
</dbReference>
<dbReference type="NCBIfam" id="NF038138">
    <property type="entry name" value="phena_PhzG"/>
    <property type="match status" value="1"/>
</dbReference>
<evidence type="ECO:0000313" key="10">
    <source>
        <dbReference type="EMBL" id="ATE54753.1"/>
    </source>
</evidence>
<dbReference type="InterPro" id="IPR053451">
    <property type="entry name" value="Phenazine_biosynth_oxidase"/>
</dbReference>
<dbReference type="Proteomes" id="UP000218505">
    <property type="component" value="Chromosome"/>
</dbReference>
<keyword evidence="11" id="KW-1185">Reference proteome</keyword>
<feature type="compositionally biased region" description="Polar residues" evidence="7">
    <location>
        <begin position="1"/>
        <end position="10"/>
    </location>
</feature>
<dbReference type="EC" id="1.4.3.5" evidence="5"/>
<proteinExistence type="inferred from homology"/>
<feature type="domain" description="Pyridoxine 5'-phosphate oxidase dimerisation C-terminal" evidence="9">
    <location>
        <begin position="179"/>
        <end position="219"/>
    </location>
</feature>
<protein>
    <recommendedName>
        <fullName evidence="5">Pyridoxamine 5'-phosphate oxidase</fullName>
        <ecNumber evidence="5">1.4.3.5</ecNumber>
    </recommendedName>
</protein>
<evidence type="ECO:0000256" key="5">
    <source>
        <dbReference type="NCBIfam" id="TIGR00558"/>
    </source>
</evidence>
<accession>A0A290Z709</accession>
<dbReference type="PIRSF" id="PIRSF000190">
    <property type="entry name" value="Pyd_amn-ph_oxd"/>
    <property type="match status" value="1"/>
</dbReference>
<dbReference type="NCBIfam" id="TIGR00558">
    <property type="entry name" value="pdxH"/>
    <property type="match status" value="1"/>
</dbReference>
<dbReference type="InterPro" id="IPR000659">
    <property type="entry name" value="Pyridox_Oxase"/>
</dbReference>
<keyword evidence="3 6" id="KW-0288">FMN</keyword>
<keyword evidence="4" id="KW-0560">Oxidoreductase</keyword>
<evidence type="ECO:0000256" key="1">
    <source>
        <dbReference type="ARBA" id="ARBA00007301"/>
    </source>
</evidence>
<dbReference type="RefSeq" id="WP_096494208.1">
    <property type="nucleotide sequence ID" value="NZ_CP023445.1"/>
</dbReference>
<feature type="region of interest" description="Disordered" evidence="7">
    <location>
        <begin position="134"/>
        <end position="155"/>
    </location>
</feature>
<dbReference type="Pfam" id="PF10590">
    <property type="entry name" value="PNP_phzG_C"/>
    <property type="match status" value="1"/>
</dbReference>
<feature type="binding site" evidence="6">
    <location>
        <begin position="70"/>
        <end position="75"/>
    </location>
    <ligand>
        <name>FMN</name>
        <dbReference type="ChEBI" id="CHEBI:58210"/>
    </ligand>
</feature>
<reference evidence="10" key="1">
    <citation type="submission" date="2017-09" db="EMBL/GenBank/DDBJ databases">
        <title>Complete Genome Sequence of ansamitocin-producing Bacterium Actinosynnema pretiosum X47.</title>
        <authorList>
            <person name="Cao G."/>
            <person name="Zong G."/>
            <person name="Zhong C."/>
            <person name="Fu J."/>
        </authorList>
    </citation>
    <scope>NUCLEOTIDE SEQUENCE [LARGE SCALE GENOMIC DNA]</scope>
    <source>
        <strain evidence="10">X47</strain>
    </source>
</reference>
<evidence type="ECO:0000256" key="6">
    <source>
        <dbReference type="PIRSR" id="PIRSR000190-2"/>
    </source>
</evidence>
<comment type="similarity">
    <text evidence="1">Belongs to the pyridoxamine 5'-phosphate oxidase family.</text>
</comment>
<feature type="binding site" evidence="6">
    <location>
        <position position="202"/>
    </location>
    <ligand>
        <name>FMN</name>
        <dbReference type="ChEBI" id="CHEBI:58210"/>
    </ligand>
</feature>
<sequence length="219" mass="23701">MPQHSDSTTGPHRDSLSGDEGLVLPEFDDPPDDPVALLGEWLDAAVRLGVREPKAVTLSTSDADGVPSARTVLLKEVDGGALVLTSHVASRKGRDLAANPVAAVTFYWRETLQQITASGPVSRADDARSDALFASRPVDAQATTAASRQGEPLDDEAELHRRARELAAPGEPLPRPPGWAGYLLVPDRIEFWHGRASRLHRRLAYLRGADGWRATRLQP</sequence>
<gene>
    <name evidence="10" type="primary">pdxH</name>
    <name evidence="10" type="ORF">CNX65_16905</name>
</gene>
<feature type="domain" description="Pyridoxamine 5'-phosphate oxidase N-terminal" evidence="8">
    <location>
        <begin position="43"/>
        <end position="165"/>
    </location>
</feature>
<dbReference type="KEGG" id="apre:CNX65_16905"/>
<dbReference type="GO" id="GO:0008615">
    <property type="term" value="P:pyridoxine biosynthetic process"/>
    <property type="evidence" value="ECO:0007669"/>
    <property type="project" value="UniProtKB-UniRule"/>
</dbReference>
<dbReference type="PANTHER" id="PTHR10851:SF0">
    <property type="entry name" value="PYRIDOXINE-5'-PHOSPHATE OXIDASE"/>
    <property type="match status" value="1"/>
</dbReference>
<keyword evidence="2" id="KW-0285">Flavoprotein</keyword>
<feature type="binding site" evidence="6">
    <location>
        <position position="114"/>
    </location>
    <ligand>
        <name>FMN</name>
        <dbReference type="ChEBI" id="CHEBI:58210"/>
    </ligand>
</feature>
<comment type="cofactor">
    <cofactor evidence="6">
        <name>FMN</name>
        <dbReference type="ChEBI" id="CHEBI:58210"/>
    </cofactor>
    <text evidence="6">Binds 1 FMN per subunit.</text>
</comment>
<dbReference type="InterPro" id="IPR012349">
    <property type="entry name" value="Split_barrel_FMN-bd"/>
</dbReference>
<feature type="binding site" evidence="6">
    <location>
        <position position="92"/>
    </location>
    <ligand>
        <name>FMN</name>
        <dbReference type="ChEBI" id="CHEBI:58210"/>
    </ligand>
</feature>